<dbReference type="Proteomes" id="UP000813444">
    <property type="component" value="Unassembled WGS sequence"/>
</dbReference>
<accession>A0A8K0SE65</accession>
<dbReference type="Gene3D" id="3.40.50.880">
    <property type="match status" value="1"/>
</dbReference>
<dbReference type="OrthoDB" id="543156at2759"/>
<protein>
    <submittedName>
        <fullName evidence="2">Class I glutamine amidotransferase-like protein</fullName>
    </submittedName>
</protein>
<proteinExistence type="predicted"/>
<comment type="caution">
    <text evidence="2">The sequence shown here is derived from an EMBL/GenBank/DDBJ whole genome shotgun (WGS) entry which is preliminary data.</text>
</comment>
<dbReference type="InterPro" id="IPR002818">
    <property type="entry name" value="DJ-1/PfpI"/>
</dbReference>
<dbReference type="PANTHER" id="PTHR43130:SF15">
    <property type="entry name" value="THIJ_PFPI FAMILY PROTEIN (AFU_ORTHOLOGUE AFUA_5G14240)"/>
    <property type="match status" value="1"/>
</dbReference>
<keyword evidence="2" id="KW-0315">Glutamine amidotransferase</keyword>
<dbReference type="SUPFAM" id="SSF52317">
    <property type="entry name" value="Class I glutamine amidotransferase-like"/>
    <property type="match status" value="1"/>
</dbReference>
<gene>
    <name evidence="2" type="ORF">B0I35DRAFT_401674</name>
</gene>
<evidence type="ECO:0000313" key="2">
    <source>
        <dbReference type="EMBL" id="KAH7304068.1"/>
    </source>
</evidence>
<name>A0A8K0SE65_9HYPO</name>
<evidence type="ECO:0000259" key="1">
    <source>
        <dbReference type="Pfam" id="PF01965"/>
    </source>
</evidence>
<dbReference type="InterPro" id="IPR052158">
    <property type="entry name" value="INH-QAR"/>
</dbReference>
<organism evidence="2 3">
    <name type="scientific">Stachybotrys elegans</name>
    <dbReference type="NCBI Taxonomy" id="80388"/>
    <lineage>
        <taxon>Eukaryota</taxon>
        <taxon>Fungi</taxon>
        <taxon>Dikarya</taxon>
        <taxon>Ascomycota</taxon>
        <taxon>Pezizomycotina</taxon>
        <taxon>Sordariomycetes</taxon>
        <taxon>Hypocreomycetidae</taxon>
        <taxon>Hypocreales</taxon>
        <taxon>Stachybotryaceae</taxon>
        <taxon>Stachybotrys</taxon>
    </lineage>
</organism>
<dbReference type="CDD" id="cd03139">
    <property type="entry name" value="GATase1_PfpI_2"/>
    <property type="match status" value="1"/>
</dbReference>
<keyword evidence="3" id="KW-1185">Reference proteome</keyword>
<dbReference type="PANTHER" id="PTHR43130">
    <property type="entry name" value="ARAC-FAMILY TRANSCRIPTIONAL REGULATOR"/>
    <property type="match status" value="1"/>
</dbReference>
<feature type="domain" description="DJ-1/PfpI" evidence="1">
    <location>
        <begin position="6"/>
        <end position="180"/>
    </location>
</feature>
<dbReference type="EMBL" id="JAGPNK010000026">
    <property type="protein sequence ID" value="KAH7304068.1"/>
    <property type="molecule type" value="Genomic_DNA"/>
</dbReference>
<dbReference type="Pfam" id="PF01965">
    <property type="entry name" value="DJ-1_PfpI"/>
    <property type="match status" value="1"/>
</dbReference>
<dbReference type="InterPro" id="IPR029062">
    <property type="entry name" value="Class_I_gatase-like"/>
</dbReference>
<dbReference type="AlphaFoldDB" id="A0A8K0SE65"/>
<reference evidence="2" key="1">
    <citation type="journal article" date="2021" name="Nat. Commun.">
        <title>Genetic determinants of endophytism in the Arabidopsis root mycobiome.</title>
        <authorList>
            <person name="Mesny F."/>
            <person name="Miyauchi S."/>
            <person name="Thiergart T."/>
            <person name="Pickel B."/>
            <person name="Atanasova L."/>
            <person name="Karlsson M."/>
            <person name="Huettel B."/>
            <person name="Barry K.W."/>
            <person name="Haridas S."/>
            <person name="Chen C."/>
            <person name="Bauer D."/>
            <person name="Andreopoulos W."/>
            <person name="Pangilinan J."/>
            <person name="LaButti K."/>
            <person name="Riley R."/>
            <person name="Lipzen A."/>
            <person name="Clum A."/>
            <person name="Drula E."/>
            <person name="Henrissat B."/>
            <person name="Kohler A."/>
            <person name="Grigoriev I.V."/>
            <person name="Martin F.M."/>
            <person name="Hacquard S."/>
        </authorList>
    </citation>
    <scope>NUCLEOTIDE SEQUENCE</scope>
    <source>
        <strain evidence="2">MPI-CAGE-CH-0235</strain>
    </source>
</reference>
<sequence>MVKTFAIALFPGFQALDVFGPVDILNLLARTTDSRVADLEIFILAASLDPVSTAVQDGGFGQSIVPTHTFQNAPSNIDVLLVPGGLGTRNDANITPVIEYLRTAYPTLKYLLTVCTGSAVAARAGILDGKRATTNKRAWKWAISNGPSVDWVLKARWVTDGNLWTSSGISAGIDMMYSFVGEVYGEDMAKELAIQSEYIRNLDSTDDPFADLVEL</sequence>
<evidence type="ECO:0000313" key="3">
    <source>
        <dbReference type="Proteomes" id="UP000813444"/>
    </source>
</evidence>